<name>V4R2G6_9HYPH</name>
<dbReference type="eggNOG" id="COG1529">
    <property type="taxonomic scope" value="Bacteria"/>
</dbReference>
<feature type="compositionally biased region" description="Basic residues" evidence="3">
    <location>
        <begin position="775"/>
        <end position="784"/>
    </location>
</feature>
<dbReference type="PANTHER" id="PTHR11908">
    <property type="entry name" value="XANTHINE DEHYDROGENASE"/>
    <property type="match status" value="1"/>
</dbReference>
<keyword evidence="1" id="KW-0500">Molybdenum</keyword>
<feature type="region of interest" description="Disordered" evidence="3">
    <location>
        <begin position="765"/>
        <end position="784"/>
    </location>
</feature>
<dbReference type="InterPro" id="IPR037165">
    <property type="entry name" value="AldOxase/xan_DH_Mopterin-bd_sf"/>
</dbReference>
<dbReference type="PANTHER" id="PTHR11908:SF132">
    <property type="entry name" value="ALDEHYDE OXIDASE 1-RELATED"/>
    <property type="match status" value="1"/>
</dbReference>
<accession>V4R2G6</accession>
<dbReference type="InterPro" id="IPR000674">
    <property type="entry name" value="Ald_Oxase/Xan_DH_a/b"/>
</dbReference>
<keyword evidence="5" id="KW-0812">Transmembrane</keyword>
<feature type="domain" description="Aldehyde oxidase/xanthine dehydrogenase a/b hammerhead" evidence="4">
    <location>
        <begin position="19"/>
        <end position="138"/>
    </location>
</feature>
<dbReference type="InterPro" id="IPR016208">
    <property type="entry name" value="Ald_Oxase/xanthine_DH-like"/>
</dbReference>
<dbReference type="OrthoDB" id="9758509at2"/>
<dbReference type="GO" id="GO:0005506">
    <property type="term" value="F:iron ion binding"/>
    <property type="evidence" value="ECO:0007669"/>
    <property type="project" value="InterPro"/>
</dbReference>
<proteinExistence type="predicted"/>
<dbReference type="AlphaFoldDB" id="V4R2G6"/>
<evidence type="ECO:0000259" key="4">
    <source>
        <dbReference type="SMART" id="SM01008"/>
    </source>
</evidence>
<dbReference type="Gene3D" id="3.90.1170.50">
    <property type="entry name" value="Aldehyde oxidase/xanthine dehydrogenase, a/b hammerhead"/>
    <property type="match status" value="1"/>
</dbReference>
<dbReference type="STRING" id="631454.N177_1006"/>
<gene>
    <name evidence="5" type="ORF">N177_1006</name>
</gene>
<evidence type="ECO:0000313" key="5">
    <source>
        <dbReference type="EMBL" id="ESR26147.1"/>
    </source>
</evidence>
<dbReference type="EMBL" id="AWXZ01000016">
    <property type="protein sequence ID" value="ESR26147.1"/>
    <property type="molecule type" value="Genomic_DNA"/>
</dbReference>
<keyword evidence="6" id="KW-1185">Reference proteome</keyword>
<dbReference type="Proteomes" id="UP000017819">
    <property type="component" value="Unassembled WGS sequence"/>
</dbReference>
<dbReference type="SUPFAM" id="SSF54665">
    <property type="entry name" value="CO dehydrogenase molybdoprotein N-domain-like"/>
    <property type="match status" value="1"/>
</dbReference>
<dbReference type="InterPro" id="IPR046867">
    <property type="entry name" value="AldOxase/xan_DH_MoCoBD2"/>
</dbReference>
<sequence>MSLPAARPETRLEDEPLLRGMGRYTGDRRLDDELALVVVRSAWACGRIVGLDVAEARQARGVLAVLTPDDLPEAFGHFAPRIRYPAPGGGEMYVPPYPVLTRDRVRYVGDPVAAVVAETLTQAEAAAELVLLDVEEEDALVDPEAATEEAAPPVWPDCPGNVAFRLEKGDRAEVERLFAEAAHVVRQRLVVTRVTAAPIEPRSAIGLYDPDGERYTLRLGTQSPHRLGEGLAPVLGVAPDRLRVVAEDTGGSFGMKNGPYPEYALVLLAARLTGRPVRWSEQRNESFMADSHSREQVVEAALALDPDGRFSALDVRSKANLGAYLGTMGTHPMTANIGGVAGVYDFRAISVTVDGVFTNTQGMAPYRGAGRPEATYVVERMADLAALEMGIDAAEIRRRNLVRPEQMPYRTPLVFTYDCGDFPAVMEEALQAADWAGFAARRAASAERGRLRGIGLSNPIEIAGGPAANPNPEFAAVGLAPDGALVVELGSGDTGQGHATTFGGLLSERLGIAPAAIRFVRGDTAEVSRGTGTFGSRTTAAAGTALSRAADAFAEKLRLTAADMLEAGPHDIEILDGRAKITGTDRAVGFAELAATGADLRAEDFSSASGAAFPNGCHVCEVEIDPETGETEIVRYTVVDDVGTVLNHTLVDGQIHGGIAQGAGQALMEHVVYEPRTGQLVTASFQDYAMPRAADFPSFSVGSHPVPTANNPLGVKGVGEAGVVGALPAVINAVCNALAEFGVRHLDMPATPERVWRAIEARAATSEGAEGLGPPHRRGSFRTT</sequence>
<comment type="caution">
    <text evidence="5">The sequence shown here is derived from an EMBL/GenBank/DDBJ whole genome shotgun (WGS) entry which is preliminary data.</text>
</comment>
<protein>
    <submittedName>
        <fullName evidence="5">Putative carbon monoxide dehydrogenase large subunit transmembrane protein</fullName>
    </submittedName>
</protein>
<dbReference type="Pfam" id="PF02738">
    <property type="entry name" value="MoCoBD_1"/>
    <property type="match status" value="1"/>
</dbReference>
<dbReference type="SMART" id="SM01008">
    <property type="entry name" value="Ald_Xan_dh_C"/>
    <property type="match status" value="1"/>
</dbReference>
<dbReference type="Pfam" id="PF01315">
    <property type="entry name" value="Ald_Xan_dh_C"/>
    <property type="match status" value="1"/>
</dbReference>
<evidence type="ECO:0000313" key="6">
    <source>
        <dbReference type="Proteomes" id="UP000017819"/>
    </source>
</evidence>
<dbReference type="InterPro" id="IPR036856">
    <property type="entry name" value="Ald_Oxase/Xan_DH_a/b_sf"/>
</dbReference>
<reference evidence="5 6" key="1">
    <citation type="journal article" date="2014" name="Genome Announc.">
        <title>Draft Genome Sequence of Lutibaculum baratangense Strain AMV1T, Isolated from a Mud Volcano in Andamans, India.</title>
        <authorList>
            <person name="Singh A."/>
            <person name="Sreenivas A."/>
            <person name="Sathyanarayana Reddy G."/>
            <person name="Pinnaka A.K."/>
            <person name="Shivaji S."/>
        </authorList>
    </citation>
    <scope>NUCLEOTIDE SEQUENCE [LARGE SCALE GENOMIC DNA]</scope>
    <source>
        <strain evidence="5 6">AMV1</strain>
    </source>
</reference>
<dbReference type="RefSeq" id="WP_023431151.1">
    <property type="nucleotide sequence ID" value="NZ_AWXZ01000016.1"/>
</dbReference>
<dbReference type="InterPro" id="IPR008274">
    <property type="entry name" value="AldOxase/xan_DH_MoCoBD1"/>
</dbReference>
<dbReference type="Pfam" id="PF20256">
    <property type="entry name" value="MoCoBD_2"/>
    <property type="match status" value="1"/>
</dbReference>
<dbReference type="Gene3D" id="3.30.365.10">
    <property type="entry name" value="Aldehyde oxidase/xanthine dehydrogenase, molybdopterin binding domain"/>
    <property type="match status" value="4"/>
</dbReference>
<evidence type="ECO:0000256" key="1">
    <source>
        <dbReference type="ARBA" id="ARBA00022505"/>
    </source>
</evidence>
<evidence type="ECO:0000256" key="3">
    <source>
        <dbReference type="SAM" id="MobiDB-lite"/>
    </source>
</evidence>
<organism evidence="5 6">
    <name type="scientific">Lutibaculum baratangense AMV1</name>
    <dbReference type="NCBI Taxonomy" id="631454"/>
    <lineage>
        <taxon>Bacteria</taxon>
        <taxon>Pseudomonadati</taxon>
        <taxon>Pseudomonadota</taxon>
        <taxon>Alphaproteobacteria</taxon>
        <taxon>Hyphomicrobiales</taxon>
        <taxon>Tepidamorphaceae</taxon>
        <taxon>Lutibaculum</taxon>
    </lineage>
</organism>
<keyword evidence="5" id="KW-0472">Membrane</keyword>
<evidence type="ECO:0000256" key="2">
    <source>
        <dbReference type="ARBA" id="ARBA00023002"/>
    </source>
</evidence>
<dbReference type="GO" id="GO:0016491">
    <property type="term" value="F:oxidoreductase activity"/>
    <property type="evidence" value="ECO:0007669"/>
    <property type="project" value="UniProtKB-KW"/>
</dbReference>
<dbReference type="PATRIC" id="fig|631454.5.peg.992"/>
<keyword evidence="2" id="KW-0560">Oxidoreductase</keyword>
<dbReference type="SUPFAM" id="SSF56003">
    <property type="entry name" value="Molybdenum cofactor-binding domain"/>
    <property type="match status" value="1"/>
</dbReference>